<sequence>MDTNCVEVEDENAIDQNGLNIEQVPVVALPCDPLGESSSVSFVVCDGEVEEQQCDLKDGQVQDDGEVLLVQGLQDFQGVVSTETVVVDDCSSGMGGASANGITPFQQYQPVVVQGFVTSSGEVVHVVQQDTPPNGGHRVVTSQPQTYQQPYQQPAMHPDLYRLIKMFPDFSPKTLHRIFVMCHCDLKRALDQALFARQFRQLDSAPSYSPVAPSAASAHFHPGPYRSPRQPYMQMGVDFGSSDVYLHRGLGRPPHAAPPQPPLLQSSQHPILLYQQAQQADPRLAKQASINTLVQQDVDDAEVVHISLPSDGHNPVSLADGLGLLAGGVMDGALEVPGDPGGDNLEQCSKASIKGPETDLKSELPDLTDAAMKDTECIEVVTSQATIVC</sequence>
<dbReference type="Proteomes" id="UP000504606">
    <property type="component" value="Unplaced"/>
</dbReference>
<feature type="compositionally biased region" description="Low complexity" evidence="1">
    <location>
        <begin position="206"/>
        <end position="218"/>
    </location>
</feature>
<evidence type="ECO:0000313" key="3">
    <source>
        <dbReference type="RefSeq" id="XP_026289748.1"/>
    </source>
</evidence>
<keyword evidence="2" id="KW-1185">Reference proteome</keyword>
<reference evidence="3 4" key="1">
    <citation type="submission" date="2025-04" db="UniProtKB">
        <authorList>
            <consortium name="RefSeq"/>
        </authorList>
    </citation>
    <scope>IDENTIFICATION</scope>
    <source>
        <tissue evidence="3 4">Whole organism</tissue>
    </source>
</reference>
<gene>
    <name evidence="3 4" type="primary">LOC113214557</name>
</gene>
<evidence type="ECO:0000313" key="2">
    <source>
        <dbReference type="Proteomes" id="UP000504606"/>
    </source>
</evidence>
<protein>
    <submittedName>
        <fullName evidence="3 4">Uncharacterized protein LOC113214557</fullName>
    </submittedName>
</protein>
<dbReference type="CDD" id="cd14279">
    <property type="entry name" value="CUE"/>
    <property type="match status" value="1"/>
</dbReference>
<accession>A0A6J1T8X1</accession>
<name>A0A6J1T8X1_FRAOC</name>
<dbReference type="AlphaFoldDB" id="A0A6J1T8X1"/>
<proteinExistence type="predicted"/>
<dbReference type="RefSeq" id="XP_026289748.1">
    <property type="nucleotide sequence ID" value="XM_026433963.2"/>
</dbReference>
<feature type="region of interest" description="Disordered" evidence="1">
    <location>
        <begin position="206"/>
        <end position="231"/>
    </location>
</feature>
<evidence type="ECO:0000256" key="1">
    <source>
        <dbReference type="SAM" id="MobiDB-lite"/>
    </source>
</evidence>
<organism evidence="2 3">
    <name type="scientific">Frankliniella occidentalis</name>
    <name type="common">Western flower thrips</name>
    <name type="synonym">Euthrips occidentalis</name>
    <dbReference type="NCBI Taxonomy" id="133901"/>
    <lineage>
        <taxon>Eukaryota</taxon>
        <taxon>Metazoa</taxon>
        <taxon>Ecdysozoa</taxon>
        <taxon>Arthropoda</taxon>
        <taxon>Hexapoda</taxon>
        <taxon>Insecta</taxon>
        <taxon>Pterygota</taxon>
        <taxon>Neoptera</taxon>
        <taxon>Paraneoptera</taxon>
        <taxon>Thysanoptera</taxon>
        <taxon>Terebrantia</taxon>
        <taxon>Thripoidea</taxon>
        <taxon>Thripidae</taxon>
        <taxon>Frankliniella</taxon>
    </lineage>
</organism>
<dbReference type="OrthoDB" id="6781962at2759"/>
<dbReference type="KEGG" id="foc:113214557"/>
<dbReference type="GeneID" id="113214557"/>
<evidence type="ECO:0000313" key="4">
    <source>
        <dbReference type="RefSeq" id="XP_052125042.1"/>
    </source>
</evidence>
<dbReference type="RefSeq" id="XP_052125042.1">
    <property type="nucleotide sequence ID" value="XM_052269082.1"/>
</dbReference>